<feature type="transmembrane region" description="Helical" evidence="1">
    <location>
        <begin position="399"/>
        <end position="419"/>
    </location>
</feature>
<feature type="transmembrane region" description="Helical" evidence="1">
    <location>
        <begin position="431"/>
        <end position="449"/>
    </location>
</feature>
<protein>
    <submittedName>
        <fullName evidence="2">Citrate transporter</fullName>
    </submittedName>
</protein>
<keyword evidence="1" id="KW-0472">Membrane</keyword>
<feature type="transmembrane region" description="Helical" evidence="1">
    <location>
        <begin position="162"/>
        <end position="188"/>
    </location>
</feature>
<feature type="transmembrane region" description="Helical" evidence="1">
    <location>
        <begin position="343"/>
        <end position="362"/>
    </location>
</feature>
<feature type="transmembrane region" description="Helical" evidence="1">
    <location>
        <begin position="30"/>
        <end position="48"/>
    </location>
</feature>
<sequence>MEYIIGILLLVSFAGLAVYAVRGGNLMMGMLIMGIIWTALPLIGNTFATNPEFIASYPGVTDISVVDAITNVFQSGPEGWGNVLVNVVFGAWFGRVLLATGIADTLIRKTVELGGDKPVIICVLLSIVTTAIFSTLFGAGAVVAIGVIILPILMSLGIPKPLAIGSFMMSVGAGMYLNPVLTGQFLAFFLDSDGKQMITYDDPARLRWAMTGLVVQLVMVIAMCAFSLRKKKVVHAWHASAERRARPGYVPSPALIAPILPVVLLVVFKIPIILGFTIGSFYALAVCGKLKSFRVACRVMNKDFYDGVVDTAPLVGFLLMIPMFNKAAELCVPYFNALLGNVIPNNTLVISIAFALLAPLGLFRGPFTLFGCGAATLGILKGIGFSTPYLYGLLVVPSITMNVSICMTQSWIAWGVGYAKVSTREHMKQTLPVAWIVCALMQAVTYFMFG</sequence>
<feature type="transmembrane region" description="Helical" evidence="1">
    <location>
        <begin position="123"/>
        <end position="150"/>
    </location>
</feature>
<reference evidence="2" key="2">
    <citation type="submission" date="2021-04" db="EMBL/GenBank/DDBJ databases">
        <authorList>
            <person name="Gilroy R."/>
        </authorList>
    </citation>
    <scope>NUCLEOTIDE SEQUENCE</scope>
    <source>
        <strain evidence="2">CHK198-12963</strain>
    </source>
</reference>
<name>A0A9D2PZC3_9FIRM</name>
<evidence type="ECO:0000313" key="3">
    <source>
        <dbReference type="Proteomes" id="UP000823863"/>
    </source>
</evidence>
<keyword evidence="1" id="KW-0812">Transmembrane</keyword>
<dbReference type="EMBL" id="DWWB01000089">
    <property type="protein sequence ID" value="HJC68040.1"/>
    <property type="molecule type" value="Genomic_DNA"/>
</dbReference>
<proteinExistence type="predicted"/>
<evidence type="ECO:0000256" key="1">
    <source>
        <dbReference type="SAM" id="Phobius"/>
    </source>
</evidence>
<evidence type="ECO:0000313" key="2">
    <source>
        <dbReference type="EMBL" id="HJC68040.1"/>
    </source>
</evidence>
<feature type="transmembrane region" description="Helical" evidence="1">
    <location>
        <begin position="273"/>
        <end position="292"/>
    </location>
</feature>
<keyword evidence="1" id="KW-1133">Transmembrane helix</keyword>
<feature type="transmembrane region" description="Helical" evidence="1">
    <location>
        <begin position="369"/>
        <end position="393"/>
    </location>
</feature>
<dbReference type="Proteomes" id="UP000823863">
    <property type="component" value="Unassembled WGS sequence"/>
</dbReference>
<dbReference type="AlphaFoldDB" id="A0A9D2PZC3"/>
<feature type="transmembrane region" description="Helical" evidence="1">
    <location>
        <begin position="304"/>
        <end position="323"/>
    </location>
</feature>
<gene>
    <name evidence="2" type="ORF">H9931_15240</name>
</gene>
<comment type="caution">
    <text evidence="2">The sequence shown here is derived from an EMBL/GenBank/DDBJ whole genome shotgun (WGS) entry which is preliminary data.</text>
</comment>
<feature type="transmembrane region" description="Helical" evidence="1">
    <location>
        <begin position="83"/>
        <end position="103"/>
    </location>
</feature>
<accession>A0A9D2PZC3</accession>
<feature type="transmembrane region" description="Helical" evidence="1">
    <location>
        <begin position="208"/>
        <end position="228"/>
    </location>
</feature>
<organism evidence="2 3">
    <name type="scientific">Candidatus Enterocloster excrementigallinarum</name>
    <dbReference type="NCBI Taxonomy" id="2838558"/>
    <lineage>
        <taxon>Bacteria</taxon>
        <taxon>Bacillati</taxon>
        <taxon>Bacillota</taxon>
        <taxon>Clostridia</taxon>
        <taxon>Lachnospirales</taxon>
        <taxon>Lachnospiraceae</taxon>
        <taxon>Enterocloster</taxon>
    </lineage>
</organism>
<reference evidence="2" key="1">
    <citation type="journal article" date="2021" name="PeerJ">
        <title>Extensive microbial diversity within the chicken gut microbiome revealed by metagenomics and culture.</title>
        <authorList>
            <person name="Gilroy R."/>
            <person name="Ravi A."/>
            <person name="Getino M."/>
            <person name="Pursley I."/>
            <person name="Horton D.L."/>
            <person name="Alikhan N.F."/>
            <person name="Baker D."/>
            <person name="Gharbi K."/>
            <person name="Hall N."/>
            <person name="Watson M."/>
            <person name="Adriaenssens E.M."/>
            <person name="Foster-Nyarko E."/>
            <person name="Jarju S."/>
            <person name="Secka A."/>
            <person name="Antonio M."/>
            <person name="Oren A."/>
            <person name="Chaudhuri R.R."/>
            <person name="La Ragione R."/>
            <person name="Hildebrand F."/>
            <person name="Pallen M.J."/>
        </authorList>
    </citation>
    <scope>NUCLEOTIDE SEQUENCE</scope>
    <source>
        <strain evidence="2">CHK198-12963</strain>
    </source>
</reference>